<dbReference type="EMBL" id="CP034726">
    <property type="protein sequence ID" value="QBP18089.1"/>
    <property type="molecule type" value="Genomic_DNA"/>
</dbReference>
<sequence length="158" mass="18437">MSDVVKFLDKCERMAQHSFVREALDLINDPFKQLKCDKKVYVKAAYKSLQVNHDTWSYEISGNIPNVIRGMKDFCTKAIKYNKFTAAINEAYYLDLLQRSPIKKYRYLVFAYGKVPDFKKYDFRFINQNDGYMMCAAPLKSDDVIGLAERMKQNLPGD</sequence>
<accession>A0A4V1ALM2</accession>
<protein>
    <submittedName>
        <fullName evidence="1">Uncharacterized protein</fullName>
    </submittedName>
</protein>
<dbReference type="Proteomes" id="UP000294321">
    <property type="component" value="Chromosome"/>
</dbReference>
<reference evidence="2" key="1">
    <citation type="submission" date="2018-12" db="EMBL/GenBank/DDBJ databases">
        <title>A new species of lactobacillus.</title>
        <authorList>
            <person name="Jian Y."/>
            <person name="Xin L."/>
            <person name="Hong Z.J."/>
            <person name="Ming L.Z."/>
            <person name="Hong X.Z."/>
        </authorList>
    </citation>
    <scope>NUCLEOTIDE SEQUENCE [LARGE SCALE GENOMIC DNA]</scope>
    <source>
        <strain evidence="2">HSLZ-75</strain>
    </source>
</reference>
<keyword evidence="2" id="KW-1185">Reference proteome</keyword>
<dbReference type="AlphaFoldDB" id="A0A4V1ALM2"/>
<dbReference type="RefSeq" id="WP_133441646.1">
    <property type="nucleotide sequence ID" value="NZ_CP034726.1"/>
</dbReference>
<name>A0A4V1ALM2_9LACO</name>
<dbReference type="KEGG" id="lji:ELX58_02790"/>
<gene>
    <name evidence="1" type="ORF">ELX58_02790</name>
</gene>
<evidence type="ECO:0000313" key="2">
    <source>
        <dbReference type="Proteomes" id="UP000294321"/>
    </source>
</evidence>
<proteinExistence type="predicted"/>
<organism evidence="1 2">
    <name type="scientific">Acetilactobacillus jinshanensis</name>
    <dbReference type="NCBI Taxonomy" id="1720083"/>
    <lineage>
        <taxon>Bacteria</taxon>
        <taxon>Bacillati</taxon>
        <taxon>Bacillota</taxon>
        <taxon>Bacilli</taxon>
        <taxon>Lactobacillales</taxon>
        <taxon>Lactobacillaceae</taxon>
        <taxon>Acetilactobacillus</taxon>
    </lineage>
</organism>
<evidence type="ECO:0000313" key="1">
    <source>
        <dbReference type="EMBL" id="QBP18089.1"/>
    </source>
</evidence>